<reference evidence="2 3" key="1">
    <citation type="submission" date="2019-04" db="EMBL/GenBank/DDBJ databases">
        <title>Draft genome of the big-headed turtle Platysternon megacephalum.</title>
        <authorList>
            <person name="Gong S."/>
        </authorList>
    </citation>
    <scope>NUCLEOTIDE SEQUENCE [LARGE SCALE GENOMIC DNA]</scope>
    <source>
        <strain evidence="2">DO16091913</strain>
        <tissue evidence="2">Muscle</tissue>
    </source>
</reference>
<keyword evidence="3" id="KW-1185">Reference proteome</keyword>
<name>A0A4D9DXM8_9SAUR</name>
<sequence length="104" mass="11620">MAGFHVLYILCTVYATLLKLKLVECQNTGLIPAHLYILSISSPHPPPIPIYTTDLPIFSNLIVSILKTFFRHSPPCPDPQQLPTTPQVNRAIHVFDKAVLDSEK</sequence>
<gene>
    <name evidence="2" type="ORF">DR999_PMT14831</name>
</gene>
<keyword evidence="2" id="KW-0675">Receptor</keyword>
<dbReference type="AlphaFoldDB" id="A0A4D9DXM8"/>
<evidence type="ECO:0000256" key="1">
    <source>
        <dbReference type="SAM" id="SignalP"/>
    </source>
</evidence>
<keyword evidence="1" id="KW-0732">Signal</keyword>
<protein>
    <submittedName>
        <fullName evidence="2">Putative G-protein coupled receptor 113</fullName>
    </submittedName>
</protein>
<organism evidence="2 3">
    <name type="scientific">Platysternon megacephalum</name>
    <name type="common">big-headed turtle</name>
    <dbReference type="NCBI Taxonomy" id="55544"/>
    <lineage>
        <taxon>Eukaryota</taxon>
        <taxon>Metazoa</taxon>
        <taxon>Chordata</taxon>
        <taxon>Craniata</taxon>
        <taxon>Vertebrata</taxon>
        <taxon>Euteleostomi</taxon>
        <taxon>Archelosauria</taxon>
        <taxon>Testudinata</taxon>
        <taxon>Testudines</taxon>
        <taxon>Cryptodira</taxon>
        <taxon>Durocryptodira</taxon>
        <taxon>Testudinoidea</taxon>
        <taxon>Platysternidae</taxon>
        <taxon>Platysternon</taxon>
    </lineage>
</organism>
<dbReference type="Proteomes" id="UP000297703">
    <property type="component" value="Unassembled WGS sequence"/>
</dbReference>
<proteinExistence type="predicted"/>
<comment type="caution">
    <text evidence="2">The sequence shown here is derived from an EMBL/GenBank/DDBJ whole genome shotgun (WGS) entry which is preliminary data.</text>
</comment>
<feature type="signal peptide" evidence="1">
    <location>
        <begin position="1"/>
        <end position="25"/>
    </location>
</feature>
<feature type="chain" id="PRO_5020040635" evidence="1">
    <location>
        <begin position="26"/>
        <end position="104"/>
    </location>
</feature>
<evidence type="ECO:0000313" key="2">
    <source>
        <dbReference type="EMBL" id="TFK02821.1"/>
    </source>
</evidence>
<evidence type="ECO:0000313" key="3">
    <source>
        <dbReference type="Proteomes" id="UP000297703"/>
    </source>
</evidence>
<reference evidence="2 3" key="2">
    <citation type="submission" date="2019-04" db="EMBL/GenBank/DDBJ databases">
        <title>The genome sequence of big-headed turtle.</title>
        <authorList>
            <person name="Gong S."/>
        </authorList>
    </citation>
    <scope>NUCLEOTIDE SEQUENCE [LARGE SCALE GENOMIC DNA]</scope>
    <source>
        <strain evidence="2">DO16091913</strain>
        <tissue evidence="2">Muscle</tissue>
    </source>
</reference>
<dbReference type="EMBL" id="QXTE01000173">
    <property type="protein sequence ID" value="TFK02821.1"/>
    <property type="molecule type" value="Genomic_DNA"/>
</dbReference>
<accession>A0A4D9DXM8</accession>